<name>A0A3P8NVN7_ASTCA</name>
<accession>A0A3P8NVN7</accession>
<dbReference type="GeneTree" id="ENSGT00390000001374"/>
<dbReference type="Ensembl" id="ENSACLT00000009030.2">
    <property type="protein sequence ID" value="ENSACLP00000008827.2"/>
    <property type="gene ID" value="ENSACLG00000006009.2"/>
</dbReference>
<evidence type="ECO:0008006" key="3">
    <source>
        <dbReference type="Google" id="ProtNLM"/>
    </source>
</evidence>
<dbReference type="GO" id="GO:0000070">
    <property type="term" value="P:mitotic sister chromatid segregation"/>
    <property type="evidence" value="ECO:0007669"/>
    <property type="project" value="InterPro"/>
</dbReference>
<dbReference type="Pfam" id="PF08641">
    <property type="entry name" value="Mis14"/>
    <property type="match status" value="1"/>
</dbReference>
<reference evidence="1" key="2">
    <citation type="submission" date="2025-08" db="UniProtKB">
        <authorList>
            <consortium name="Ensembl"/>
        </authorList>
    </citation>
    <scope>IDENTIFICATION</scope>
</reference>
<reference evidence="1" key="1">
    <citation type="submission" date="2018-05" db="EMBL/GenBank/DDBJ databases">
        <authorList>
            <person name="Datahose"/>
        </authorList>
    </citation>
    <scope>NUCLEOTIDE SEQUENCE</scope>
</reference>
<protein>
    <recommendedName>
        <fullName evidence="3">NSL1 component of MIS12 kinetochore complex</fullName>
    </recommendedName>
</protein>
<dbReference type="OMA" id="AWQETSD"/>
<dbReference type="STRING" id="8154.ENSACLP00000008827"/>
<dbReference type="AlphaFoldDB" id="A0A3P8NVN7"/>
<evidence type="ECO:0000313" key="2">
    <source>
        <dbReference type="Proteomes" id="UP000265100"/>
    </source>
</evidence>
<dbReference type="PANTHER" id="PTHR31749:SF3">
    <property type="entry name" value="KINETOCHORE-ASSOCIATED PROTEIN NSL1 HOMOLOG"/>
    <property type="match status" value="1"/>
</dbReference>
<dbReference type="Proteomes" id="UP000265100">
    <property type="component" value="Chromosome 15"/>
</dbReference>
<proteinExistence type="predicted"/>
<organism evidence="1 2">
    <name type="scientific">Astatotilapia calliptera</name>
    <name type="common">Eastern happy</name>
    <name type="synonym">Chromis callipterus</name>
    <dbReference type="NCBI Taxonomy" id="8154"/>
    <lineage>
        <taxon>Eukaryota</taxon>
        <taxon>Metazoa</taxon>
        <taxon>Chordata</taxon>
        <taxon>Craniata</taxon>
        <taxon>Vertebrata</taxon>
        <taxon>Euteleostomi</taxon>
        <taxon>Actinopterygii</taxon>
        <taxon>Neopterygii</taxon>
        <taxon>Teleostei</taxon>
        <taxon>Neoteleostei</taxon>
        <taxon>Acanthomorphata</taxon>
        <taxon>Ovalentaria</taxon>
        <taxon>Cichlomorphae</taxon>
        <taxon>Cichliformes</taxon>
        <taxon>Cichlidae</taxon>
        <taxon>African cichlids</taxon>
        <taxon>Pseudocrenilabrinae</taxon>
        <taxon>Haplochromini</taxon>
        <taxon>Astatotilapia</taxon>
    </lineage>
</organism>
<reference evidence="1" key="3">
    <citation type="submission" date="2025-09" db="UniProtKB">
        <authorList>
            <consortium name="Ensembl"/>
        </authorList>
    </citation>
    <scope>IDENTIFICATION</scope>
</reference>
<keyword evidence="2" id="KW-1185">Reference proteome</keyword>
<dbReference type="Bgee" id="ENSACLG00000006009">
    <property type="expression patterns" value="Expressed in testis and 5 other cell types or tissues"/>
</dbReference>
<evidence type="ECO:0000313" key="1">
    <source>
        <dbReference type="Ensembl" id="ENSACLP00000008827.2"/>
    </source>
</evidence>
<dbReference type="InterPro" id="IPR013950">
    <property type="entry name" value="Mis14/Nsl1"/>
</dbReference>
<dbReference type="GO" id="GO:0000444">
    <property type="term" value="C:MIS12/MIND type complex"/>
    <property type="evidence" value="ECO:0007669"/>
    <property type="project" value="TreeGrafter"/>
</dbReference>
<dbReference type="PANTHER" id="PTHR31749">
    <property type="entry name" value="KINETOCHORE-ASSOCIATED PROTEIN NSL1 HOMOLOG"/>
    <property type="match status" value="1"/>
</dbReference>
<sequence length="284" mass="31739">MVEGPVRFCSVPGCVKKNINKLAVKMEAVESEILPSEETNPEYRVQVTSKKVVSEQVNKYKELLKTALDGQPEDFPEETKRVLLQELLANFEAAVQANVLVNGRPWEEAPDDEAEDEAVDLESLLDDTIVETTRRRRTFPKKILPHVVHALKAERKIMGLYEQAIKPQEVVKDPDQENIMNDLTTAAPSVVKQAIQVIKSINTLQTQVEGLCEILKMKPSQASLEIHREVFGFNDQSEAPFPPAKRAMGNKQPIKRAVEEAAAAEGYVPQAKKPECCVGEDKLE</sequence>
<gene>
    <name evidence="1" type="primary">NSL1</name>
</gene>